<gene>
    <name evidence="1" type="ORF">UU32_C0047G0009</name>
</gene>
<evidence type="ECO:0000313" key="1">
    <source>
        <dbReference type="EMBL" id="KKR84304.1"/>
    </source>
</evidence>
<sequence length="66" mass="7701">MHLSLLARETGRTMGELVRRAVKKTYKAKKPLTQTQEAFREIRRLTKGMNFSGLDYKALINEGRKY</sequence>
<dbReference type="EMBL" id="LCAE01000047">
    <property type="protein sequence ID" value="KKR84304.1"/>
    <property type="molecule type" value="Genomic_DNA"/>
</dbReference>
<proteinExistence type="predicted"/>
<dbReference type="AlphaFoldDB" id="A0A0G0U5E5"/>
<organism evidence="1 2">
    <name type="scientific">Candidatus Woesebacteria bacterium GW2011_GWB1_41_10</name>
    <dbReference type="NCBI Taxonomy" id="1618577"/>
    <lineage>
        <taxon>Bacteria</taxon>
        <taxon>Candidatus Woeseibacteriota</taxon>
    </lineage>
</organism>
<name>A0A0G0U5E5_9BACT</name>
<protein>
    <submittedName>
        <fullName evidence="1">Uncharacterized protein</fullName>
    </submittedName>
</protein>
<dbReference type="Proteomes" id="UP000033858">
    <property type="component" value="Unassembled WGS sequence"/>
</dbReference>
<evidence type="ECO:0000313" key="2">
    <source>
        <dbReference type="Proteomes" id="UP000033858"/>
    </source>
</evidence>
<accession>A0A0G0U5E5</accession>
<reference evidence="1 2" key="1">
    <citation type="journal article" date="2015" name="Nature">
        <title>rRNA introns, odd ribosomes, and small enigmatic genomes across a large radiation of phyla.</title>
        <authorList>
            <person name="Brown C.T."/>
            <person name="Hug L.A."/>
            <person name="Thomas B.C."/>
            <person name="Sharon I."/>
            <person name="Castelle C.J."/>
            <person name="Singh A."/>
            <person name="Wilkins M.J."/>
            <person name="Williams K.H."/>
            <person name="Banfield J.F."/>
        </authorList>
    </citation>
    <scope>NUCLEOTIDE SEQUENCE [LARGE SCALE GENOMIC DNA]</scope>
</reference>
<comment type="caution">
    <text evidence="1">The sequence shown here is derived from an EMBL/GenBank/DDBJ whole genome shotgun (WGS) entry which is preliminary data.</text>
</comment>